<organism evidence="1 2">
    <name type="scientific">Streptococcus gallolyticus</name>
    <dbReference type="NCBI Taxonomy" id="315405"/>
    <lineage>
        <taxon>Bacteria</taxon>
        <taxon>Bacillati</taxon>
        <taxon>Bacillota</taxon>
        <taxon>Bacilli</taxon>
        <taxon>Lactobacillales</taxon>
        <taxon>Streptococcaceae</taxon>
        <taxon>Streptococcus</taxon>
    </lineage>
</organism>
<protein>
    <submittedName>
        <fullName evidence="1">Two-component system response regulator</fullName>
    </submittedName>
</protein>
<dbReference type="AlphaFoldDB" id="A0AA94M1P4"/>
<gene>
    <name evidence="1" type="primary">comE_1</name>
    <name evidence="1" type="ORF">NCTC13773_00757</name>
</gene>
<dbReference type="EMBL" id="LS483409">
    <property type="protein sequence ID" value="SQG78958.1"/>
    <property type="molecule type" value="Genomic_DNA"/>
</dbReference>
<name>A0AA94M1P4_9STRE</name>
<proteinExistence type="predicted"/>
<sequence>MLTIFVLEDDFLQQSRIENAINIALKRNSLKCRSINIFGKPQQLLDAIVELINYSF</sequence>
<evidence type="ECO:0000313" key="1">
    <source>
        <dbReference type="EMBL" id="SQG78958.1"/>
    </source>
</evidence>
<dbReference type="Proteomes" id="UP000249013">
    <property type="component" value="Chromosome 1"/>
</dbReference>
<evidence type="ECO:0000313" key="2">
    <source>
        <dbReference type="Proteomes" id="UP000249013"/>
    </source>
</evidence>
<reference evidence="1 2" key="1">
    <citation type="submission" date="2018-06" db="EMBL/GenBank/DDBJ databases">
        <authorList>
            <consortium name="Pathogen Informatics"/>
            <person name="Doyle S."/>
        </authorList>
    </citation>
    <scope>NUCLEOTIDE SEQUENCE [LARGE SCALE GENOMIC DNA]</scope>
    <source>
        <strain evidence="1 2">NCTC13773</strain>
    </source>
</reference>
<accession>A0AA94M1P4</accession>